<evidence type="ECO:0000259" key="4">
    <source>
        <dbReference type="Pfam" id="PF04821"/>
    </source>
</evidence>
<dbReference type="OrthoDB" id="310853at2759"/>
<dbReference type="Proteomes" id="UP000728185">
    <property type="component" value="Unassembled WGS sequence"/>
</dbReference>
<feature type="domain" description="Timeless N-terminal" evidence="4">
    <location>
        <begin position="26"/>
        <end position="125"/>
    </location>
</feature>
<gene>
    <name evidence="5" type="ORF">FBUS_10194</name>
</gene>
<dbReference type="AlphaFoldDB" id="A0A8E0VCI5"/>
<dbReference type="PANTHER" id="PTHR22940">
    <property type="entry name" value="TIMEOUT/TIMELESS-2"/>
    <property type="match status" value="1"/>
</dbReference>
<organism evidence="5 6">
    <name type="scientific">Fasciolopsis buskii</name>
    <dbReference type="NCBI Taxonomy" id="27845"/>
    <lineage>
        <taxon>Eukaryota</taxon>
        <taxon>Metazoa</taxon>
        <taxon>Spiralia</taxon>
        <taxon>Lophotrochozoa</taxon>
        <taxon>Platyhelminthes</taxon>
        <taxon>Trematoda</taxon>
        <taxon>Digenea</taxon>
        <taxon>Plagiorchiida</taxon>
        <taxon>Echinostomata</taxon>
        <taxon>Echinostomatoidea</taxon>
        <taxon>Fasciolidae</taxon>
        <taxon>Fasciolopsis</taxon>
    </lineage>
</organism>
<dbReference type="GO" id="GO:0031298">
    <property type="term" value="C:replication fork protection complex"/>
    <property type="evidence" value="ECO:0007669"/>
    <property type="project" value="TreeGrafter"/>
</dbReference>
<name>A0A8E0VCI5_9TREM</name>
<protein>
    <submittedName>
        <fullName evidence="5">Putative Timeless</fullName>
    </submittedName>
</protein>
<sequence length="129" mass="14767">MISDRILRFADIQACCACLGFREGSVYKIDSDAEASIRSLLRYLRNEGSDCDVRLELGRLRIVSSDLIPLLRSCGENKTLMELVIRLLMNLTQPAIVCFRQEVPKDRDLYGTYVQLDDLLKSFKKVSKF</sequence>
<reference evidence="5" key="1">
    <citation type="submission" date="2019-05" db="EMBL/GenBank/DDBJ databases">
        <title>Annotation for the trematode Fasciolopsis buski.</title>
        <authorList>
            <person name="Choi Y.-J."/>
        </authorList>
    </citation>
    <scope>NUCLEOTIDE SEQUENCE</scope>
    <source>
        <strain evidence="5">HT</strain>
        <tissue evidence="5">Whole worm</tissue>
    </source>
</reference>
<evidence type="ECO:0000313" key="6">
    <source>
        <dbReference type="Proteomes" id="UP000728185"/>
    </source>
</evidence>
<dbReference type="Pfam" id="PF04821">
    <property type="entry name" value="TIMELESS"/>
    <property type="match status" value="1"/>
</dbReference>
<dbReference type="InterPro" id="IPR006906">
    <property type="entry name" value="Timeless_N"/>
</dbReference>
<keyword evidence="3" id="KW-0131">Cell cycle</keyword>
<dbReference type="GO" id="GO:0006281">
    <property type="term" value="P:DNA repair"/>
    <property type="evidence" value="ECO:0007669"/>
    <property type="project" value="TreeGrafter"/>
</dbReference>
<evidence type="ECO:0000256" key="1">
    <source>
        <dbReference type="ARBA" id="ARBA00004123"/>
    </source>
</evidence>
<accession>A0A8E0VCI5</accession>
<proteinExistence type="predicted"/>
<dbReference type="GO" id="GO:0003677">
    <property type="term" value="F:DNA binding"/>
    <property type="evidence" value="ECO:0007669"/>
    <property type="project" value="TreeGrafter"/>
</dbReference>
<comment type="caution">
    <text evidence="5">The sequence shown here is derived from an EMBL/GenBank/DDBJ whole genome shotgun (WGS) entry which is preliminary data.</text>
</comment>
<evidence type="ECO:0000313" key="5">
    <source>
        <dbReference type="EMBL" id="KAA0183751.1"/>
    </source>
</evidence>
<dbReference type="InterPro" id="IPR044998">
    <property type="entry name" value="Timeless"/>
</dbReference>
<dbReference type="GO" id="GO:0000076">
    <property type="term" value="P:DNA replication checkpoint signaling"/>
    <property type="evidence" value="ECO:0007669"/>
    <property type="project" value="TreeGrafter"/>
</dbReference>
<keyword evidence="6" id="KW-1185">Reference proteome</keyword>
<evidence type="ECO:0000256" key="2">
    <source>
        <dbReference type="ARBA" id="ARBA00023242"/>
    </source>
</evidence>
<dbReference type="GO" id="GO:0043111">
    <property type="term" value="P:replication fork arrest"/>
    <property type="evidence" value="ECO:0007669"/>
    <property type="project" value="TreeGrafter"/>
</dbReference>
<comment type="subcellular location">
    <subcellularLocation>
        <location evidence="1">Nucleus</location>
    </subcellularLocation>
</comment>
<dbReference type="EMBL" id="LUCM01011585">
    <property type="protein sequence ID" value="KAA0183751.1"/>
    <property type="molecule type" value="Genomic_DNA"/>
</dbReference>
<keyword evidence="2" id="KW-0539">Nucleus</keyword>
<evidence type="ECO:0000256" key="3">
    <source>
        <dbReference type="ARBA" id="ARBA00023306"/>
    </source>
</evidence>
<dbReference type="PANTHER" id="PTHR22940:SF4">
    <property type="entry name" value="PROTEIN TIMELESS HOMOLOG"/>
    <property type="match status" value="1"/>
</dbReference>